<comment type="caution">
    <text evidence="1">The sequence shown here is derived from an EMBL/GenBank/DDBJ whole genome shotgun (WGS) entry which is preliminary data.</text>
</comment>
<reference evidence="1 2" key="1">
    <citation type="submission" date="2019-01" db="EMBL/GenBank/DDBJ databases">
        <title>Flavobacterium sp. nov. isolated from arctic soil.</title>
        <authorList>
            <person name="Kim D.-U."/>
        </authorList>
    </citation>
    <scope>NUCLEOTIDE SEQUENCE [LARGE SCALE GENOMIC DNA]</scope>
    <source>
        <strain evidence="1 2">Kopri-42</strain>
    </source>
</reference>
<dbReference type="RefSeq" id="WP_113667126.1">
    <property type="nucleotide sequence ID" value="NZ_QNVY02000004.1"/>
</dbReference>
<dbReference type="Proteomes" id="UP000253235">
    <property type="component" value="Unassembled WGS sequence"/>
</dbReference>
<proteinExistence type="predicted"/>
<evidence type="ECO:0000313" key="1">
    <source>
        <dbReference type="EMBL" id="RYJ51398.1"/>
    </source>
</evidence>
<accession>A0A482TIY9</accession>
<protein>
    <submittedName>
        <fullName evidence="1">Uncharacterized protein</fullName>
    </submittedName>
</protein>
<gene>
    <name evidence="1" type="ORF">DR871_013305</name>
</gene>
<evidence type="ECO:0000313" key="2">
    <source>
        <dbReference type="Proteomes" id="UP000253235"/>
    </source>
</evidence>
<name>A0A482TIY9_9FLAO</name>
<dbReference type="OrthoDB" id="979262at2"/>
<dbReference type="AlphaFoldDB" id="A0A482TIY9"/>
<sequence length="142" mass="16049">MKQLLDLDTFSKNLSDKGYNGYFHTQSAYPGKLKDSISEYLEACSSGKEQLPKGDLILTGYLHWAGDDRPSVQCNLWVKHENGTFGLSKMEVKKNDRFGNILKHSELLNLSVETAPKANEAVSMVSEIEKQKNPVGQRRFRL</sequence>
<keyword evidence="2" id="KW-1185">Reference proteome</keyword>
<dbReference type="EMBL" id="QNVY02000004">
    <property type="protein sequence ID" value="RYJ51398.1"/>
    <property type="molecule type" value="Genomic_DNA"/>
</dbReference>
<organism evidence="1 2">
    <name type="scientific">Flavobacterium petrolei</name>
    <dbReference type="NCBI Taxonomy" id="2259594"/>
    <lineage>
        <taxon>Bacteria</taxon>
        <taxon>Pseudomonadati</taxon>
        <taxon>Bacteroidota</taxon>
        <taxon>Flavobacteriia</taxon>
        <taxon>Flavobacteriales</taxon>
        <taxon>Flavobacteriaceae</taxon>
        <taxon>Flavobacterium</taxon>
    </lineage>
</organism>